<comment type="caution">
    <text evidence="2">The sequence shown here is derived from an EMBL/GenBank/DDBJ whole genome shotgun (WGS) entry which is preliminary data.</text>
</comment>
<dbReference type="Pfam" id="PF10991">
    <property type="entry name" value="Enc34_ssDNA-bd"/>
    <property type="match status" value="1"/>
</dbReference>
<name>A0ABS9CNT0_9FIRM</name>
<dbReference type="RefSeq" id="WP_235322825.1">
    <property type="nucleotide sequence ID" value="NZ_JAFBIT010000001.1"/>
</dbReference>
<organism evidence="2 3">
    <name type="scientific">Anaeromassilibacillus senegalensis</name>
    <dbReference type="NCBI Taxonomy" id="1673717"/>
    <lineage>
        <taxon>Bacteria</taxon>
        <taxon>Bacillati</taxon>
        <taxon>Bacillota</taxon>
        <taxon>Clostridia</taxon>
        <taxon>Eubacteriales</taxon>
        <taxon>Acutalibacteraceae</taxon>
        <taxon>Anaeromassilibacillus</taxon>
    </lineage>
</organism>
<keyword evidence="3" id="KW-1185">Reference proteome</keyword>
<evidence type="ECO:0000313" key="3">
    <source>
        <dbReference type="Proteomes" id="UP001299220"/>
    </source>
</evidence>
<evidence type="ECO:0000313" key="2">
    <source>
        <dbReference type="EMBL" id="MCF2651827.1"/>
    </source>
</evidence>
<dbReference type="Proteomes" id="UP001299220">
    <property type="component" value="Unassembled WGS sequence"/>
</dbReference>
<dbReference type="Gene3D" id="2.40.50.140">
    <property type="entry name" value="Nucleic acid-binding proteins"/>
    <property type="match status" value="1"/>
</dbReference>
<dbReference type="InterPro" id="IPR022595">
    <property type="entry name" value="Enc34_ssDNA-bd"/>
</dbReference>
<dbReference type="InterPro" id="IPR012340">
    <property type="entry name" value="NA-bd_OB-fold"/>
</dbReference>
<dbReference type="SUPFAM" id="SSF50249">
    <property type="entry name" value="Nucleic acid-binding proteins"/>
    <property type="match status" value="1"/>
</dbReference>
<gene>
    <name evidence="2" type="ORF">JQM67_04360</name>
</gene>
<feature type="compositionally biased region" description="Basic and acidic residues" evidence="1">
    <location>
        <begin position="77"/>
        <end position="89"/>
    </location>
</feature>
<proteinExistence type="predicted"/>
<reference evidence="2 3" key="1">
    <citation type="submission" date="2020-12" db="EMBL/GenBank/DDBJ databases">
        <title>Whole genome sequences of gut porcine anaerobes.</title>
        <authorList>
            <person name="Kubasova T."/>
            <person name="Jahodarova E."/>
            <person name="Rychlik I."/>
        </authorList>
    </citation>
    <scope>NUCLEOTIDE SEQUENCE [LARGE SCALE GENOMIC DNA]</scope>
    <source>
        <strain evidence="2 3">An867</strain>
    </source>
</reference>
<evidence type="ECO:0000256" key="1">
    <source>
        <dbReference type="SAM" id="MobiDB-lite"/>
    </source>
</evidence>
<sequence>MANNNPAHIVLTDVRLSYTHLTEPYASQPGQDPKYSATILVPKSSNQKAKIDAAVAAAAQRARERFGQSFPPQPKVSVHDGDGVRPSDGRPFGEECRGCWVFTASNKNRPNVVDLALQPILDATEIYSGMYANVGVTFFGYNAPQNKGIGVALDNVQKTRDGEPLGGVRASAADDFADVAAAPAYPEPYAAPAYPAYPQNAYPAPQGYGNDPYAAYPAYPQP</sequence>
<accession>A0ABS9CNT0</accession>
<protein>
    <submittedName>
        <fullName evidence="2">DUF2815 family protein</fullName>
    </submittedName>
</protein>
<feature type="region of interest" description="Disordered" evidence="1">
    <location>
        <begin position="65"/>
        <end position="89"/>
    </location>
</feature>
<dbReference type="EMBL" id="JAFBIT010000001">
    <property type="protein sequence ID" value="MCF2651827.1"/>
    <property type="molecule type" value="Genomic_DNA"/>
</dbReference>